<dbReference type="Pfam" id="PF01575">
    <property type="entry name" value="MaoC_dehydratas"/>
    <property type="match status" value="1"/>
</dbReference>
<organism evidence="3 4">
    <name type="scientific">Jatrophihabitans lederbergiae</name>
    <dbReference type="NCBI Taxonomy" id="3075547"/>
    <lineage>
        <taxon>Bacteria</taxon>
        <taxon>Bacillati</taxon>
        <taxon>Actinomycetota</taxon>
        <taxon>Actinomycetes</taxon>
        <taxon>Jatrophihabitantales</taxon>
        <taxon>Jatrophihabitantaceae</taxon>
        <taxon>Jatrophihabitans</taxon>
    </lineage>
</organism>
<keyword evidence="4" id="KW-1185">Reference proteome</keyword>
<gene>
    <name evidence="3" type="ORF">RM423_15105</name>
</gene>
<comment type="similarity">
    <text evidence="1">Belongs to the enoyl-CoA hydratase/isomerase family.</text>
</comment>
<evidence type="ECO:0000259" key="2">
    <source>
        <dbReference type="Pfam" id="PF01575"/>
    </source>
</evidence>
<dbReference type="PANTHER" id="PTHR43664:SF1">
    <property type="entry name" value="BETA-METHYLMALYL-COA DEHYDRATASE"/>
    <property type="match status" value="1"/>
</dbReference>
<dbReference type="InterPro" id="IPR002539">
    <property type="entry name" value="MaoC-like_dom"/>
</dbReference>
<sequence>MRYFEDFQPGDIHELGDVTVTAQQIVDFGTEFDPQPFHIDEAAAQRSPFGGLIASGWLTGALFMRRYVDVLLADSAGAGSPGIDEIRYHQPVRPGDRLSARLTVLSSGPAFGRPDRGIVRPRCELLSATGEPVFSMILHSIFLRRASAAQS</sequence>
<dbReference type="CDD" id="cd03454">
    <property type="entry name" value="YdeM"/>
    <property type="match status" value="1"/>
</dbReference>
<name>A0ABU2JDB2_9ACTN</name>
<dbReference type="InterPro" id="IPR029069">
    <property type="entry name" value="HotDog_dom_sf"/>
</dbReference>
<evidence type="ECO:0000256" key="1">
    <source>
        <dbReference type="ARBA" id="ARBA00005254"/>
    </source>
</evidence>
<dbReference type="Gene3D" id="3.10.129.10">
    <property type="entry name" value="Hotdog Thioesterase"/>
    <property type="match status" value="1"/>
</dbReference>
<proteinExistence type="inferred from homology"/>
<protein>
    <submittedName>
        <fullName evidence="3">MaoC family dehydratase</fullName>
    </submittedName>
</protein>
<feature type="domain" description="MaoC-like" evidence="2">
    <location>
        <begin position="17"/>
        <end position="105"/>
    </location>
</feature>
<dbReference type="SUPFAM" id="SSF54637">
    <property type="entry name" value="Thioesterase/thiol ester dehydrase-isomerase"/>
    <property type="match status" value="1"/>
</dbReference>
<reference evidence="4" key="1">
    <citation type="submission" date="2023-07" db="EMBL/GenBank/DDBJ databases">
        <title>30 novel species of actinomycetes from the DSMZ collection.</title>
        <authorList>
            <person name="Nouioui I."/>
        </authorList>
    </citation>
    <scope>NUCLEOTIDE SEQUENCE [LARGE SCALE GENOMIC DNA]</scope>
    <source>
        <strain evidence="4">DSM 44399</strain>
    </source>
</reference>
<dbReference type="PANTHER" id="PTHR43664">
    <property type="entry name" value="MONOAMINE OXIDASE-RELATED"/>
    <property type="match status" value="1"/>
</dbReference>
<evidence type="ECO:0000313" key="3">
    <source>
        <dbReference type="EMBL" id="MDT0262723.1"/>
    </source>
</evidence>
<dbReference type="InterPro" id="IPR052342">
    <property type="entry name" value="MCH/BMMD"/>
</dbReference>
<dbReference type="RefSeq" id="WP_311423872.1">
    <property type="nucleotide sequence ID" value="NZ_JAVREH010000021.1"/>
</dbReference>
<accession>A0ABU2JDB2</accession>
<evidence type="ECO:0000313" key="4">
    <source>
        <dbReference type="Proteomes" id="UP001183176"/>
    </source>
</evidence>
<comment type="caution">
    <text evidence="3">The sequence shown here is derived from an EMBL/GenBank/DDBJ whole genome shotgun (WGS) entry which is preliminary data.</text>
</comment>
<dbReference type="EMBL" id="JAVREH010000021">
    <property type="protein sequence ID" value="MDT0262723.1"/>
    <property type="molecule type" value="Genomic_DNA"/>
</dbReference>
<dbReference type="Proteomes" id="UP001183176">
    <property type="component" value="Unassembled WGS sequence"/>
</dbReference>